<evidence type="ECO:0000313" key="2">
    <source>
        <dbReference type="Proteomes" id="UP000316298"/>
    </source>
</evidence>
<sequence length="86" mass="8924">MSQVQQLKGQLYQVATEATQGAASLGGFKMRFGQSAVQVLALIQGSATNADADISQLLDAAGRAVEQASEALQIAAHGCKNYADQI</sequence>
<dbReference type="OrthoDB" id="3829359at2"/>
<dbReference type="Proteomes" id="UP000316298">
    <property type="component" value="Unassembled WGS sequence"/>
</dbReference>
<evidence type="ECO:0000313" key="1">
    <source>
        <dbReference type="EMBL" id="TQJ17641.1"/>
    </source>
</evidence>
<protein>
    <submittedName>
        <fullName evidence="1">Uncharacterized protein</fullName>
    </submittedName>
</protein>
<reference evidence="1 2" key="1">
    <citation type="submission" date="2019-06" db="EMBL/GenBank/DDBJ databases">
        <title>Sequencing the genomes of 1000 actinobacteria strains.</title>
        <authorList>
            <person name="Klenk H.-P."/>
        </authorList>
    </citation>
    <scope>NUCLEOTIDE SEQUENCE [LARGE SCALE GENOMIC DNA]</scope>
    <source>
        <strain evidence="1 2">DSM 17305</strain>
    </source>
</reference>
<accession>A0A542EQL1</accession>
<dbReference type="AlphaFoldDB" id="A0A542EQL1"/>
<dbReference type="EMBL" id="VFMM01000001">
    <property type="protein sequence ID" value="TQJ17641.1"/>
    <property type="molecule type" value="Genomic_DNA"/>
</dbReference>
<name>A0A542EQL1_9ACTN</name>
<organism evidence="1 2">
    <name type="scientific">Kribbella jejuensis</name>
    <dbReference type="NCBI Taxonomy" id="236068"/>
    <lineage>
        <taxon>Bacteria</taxon>
        <taxon>Bacillati</taxon>
        <taxon>Actinomycetota</taxon>
        <taxon>Actinomycetes</taxon>
        <taxon>Propionibacteriales</taxon>
        <taxon>Kribbellaceae</taxon>
        <taxon>Kribbella</taxon>
    </lineage>
</organism>
<proteinExistence type="predicted"/>
<comment type="caution">
    <text evidence="1">The sequence shown here is derived from an EMBL/GenBank/DDBJ whole genome shotgun (WGS) entry which is preliminary data.</text>
</comment>
<gene>
    <name evidence="1" type="ORF">FB475_1767</name>
</gene>
<keyword evidence="2" id="KW-1185">Reference proteome</keyword>
<dbReference type="RefSeq" id="WP_141854227.1">
    <property type="nucleotide sequence ID" value="NZ_BAAAKA010000051.1"/>
</dbReference>